<evidence type="ECO:0000313" key="2">
    <source>
        <dbReference type="Proteomes" id="UP001159363"/>
    </source>
</evidence>
<name>A0ABQ9IFL5_9NEOP</name>
<gene>
    <name evidence="1" type="ORF">PR048_000784</name>
</gene>
<dbReference type="Proteomes" id="UP001159363">
    <property type="component" value="Chromosome 1"/>
</dbReference>
<comment type="caution">
    <text evidence="1">The sequence shown here is derived from an EMBL/GenBank/DDBJ whole genome shotgun (WGS) entry which is preliminary data.</text>
</comment>
<protein>
    <submittedName>
        <fullName evidence="1">Uncharacterized protein</fullName>
    </submittedName>
</protein>
<keyword evidence="2" id="KW-1185">Reference proteome</keyword>
<accession>A0ABQ9IFL5</accession>
<reference evidence="1 2" key="1">
    <citation type="submission" date="2023-02" db="EMBL/GenBank/DDBJ databases">
        <title>LHISI_Scaffold_Assembly.</title>
        <authorList>
            <person name="Stuart O.P."/>
            <person name="Cleave R."/>
            <person name="Magrath M.J.L."/>
            <person name="Mikheyev A.S."/>
        </authorList>
    </citation>
    <scope>NUCLEOTIDE SEQUENCE [LARGE SCALE GENOMIC DNA]</scope>
    <source>
        <strain evidence="1">Daus_M_001</strain>
        <tissue evidence="1">Leg muscle</tissue>
    </source>
</reference>
<dbReference type="EMBL" id="JARBHB010000001">
    <property type="protein sequence ID" value="KAJ8895451.1"/>
    <property type="molecule type" value="Genomic_DNA"/>
</dbReference>
<proteinExistence type="predicted"/>
<evidence type="ECO:0000313" key="1">
    <source>
        <dbReference type="EMBL" id="KAJ8895451.1"/>
    </source>
</evidence>
<sequence>MKNNISGNTALPKNLGTYASYDGDNIWSKVNFLKIKQPSLPGINAHFGRNVSLRHHGKLAVSKTSTLMVNESHRMTNTTSEIQKMVQALADENNSATKYLRLGNSSLISLGGMIEEATHVKNITDSRLIPKIPTDKRPAFFGEAAEVGNGSWPLHQQSSSLEAALEKQKALATNVWSARCLQQPARHFTYHRVTSSPQVQRPRQHSAFVVVSVATVPEVRGTGATAPSPLVALPDKVDQLLHERRDPLEQQLADLSPHRDMPGSHTRHLNSMQVLHTCTRMVSLHWCAEDHNFITQVLFTDQITFTREEPLNSHNRHSWPDGNPSTMLWEHGLELSVTK</sequence>
<organism evidence="1 2">
    <name type="scientific">Dryococelus australis</name>
    <dbReference type="NCBI Taxonomy" id="614101"/>
    <lineage>
        <taxon>Eukaryota</taxon>
        <taxon>Metazoa</taxon>
        <taxon>Ecdysozoa</taxon>
        <taxon>Arthropoda</taxon>
        <taxon>Hexapoda</taxon>
        <taxon>Insecta</taxon>
        <taxon>Pterygota</taxon>
        <taxon>Neoptera</taxon>
        <taxon>Polyneoptera</taxon>
        <taxon>Phasmatodea</taxon>
        <taxon>Verophasmatodea</taxon>
        <taxon>Anareolatae</taxon>
        <taxon>Phasmatidae</taxon>
        <taxon>Eurycanthinae</taxon>
        <taxon>Dryococelus</taxon>
    </lineage>
</organism>